<dbReference type="Gramene" id="GBG69337">
    <property type="protein sequence ID" value="GBG69337"/>
    <property type="gene ID" value="CBR_g4033"/>
</dbReference>
<dbReference type="Proteomes" id="UP000265515">
    <property type="component" value="Unassembled WGS sequence"/>
</dbReference>
<evidence type="ECO:0000256" key="1">
    <source>
        <dbReference type="ARBA" id="ARBA00022679"/>
    </source>
</evidence>
<gene>
    <name evidence="5" type="ORF">CBR_g4033</name>
</gene>
<dbReference type="SUPFAM" id="SSF52402">
    <property type="entry name" value="Adenine nucleotide alpha hydrolases-like"/>
    <property type="match status" value="1"/>
</dbReference>
<evidence type="ECO:0008006" key="7">
    <source>
        <dbReference type="Google" id="ProtNLM"/>
    </source>
</evidence>
<dbReference type="InterPro" id="IPR014729">
    <property type="entry name" value="Rossmann-like_a/b/a_fold"/>
</dbReference>
<sequence length="115" mass="12791">MEVFEVMRMTADAELVLKFQSAIGIIERAISQYGFEGVAFSFNGGKDSTVLLHLLRAVYARSAIVSPKHSSVVGNEDQLQDGFIAGPIPRIRTIYFESEDAFPQIQQFTTDMAEQ</sequence>
<keyword evidence="4" id="KW-0067">ATP-binding</keyword>
<dbReference type="EMBL" id="BFEA01000113">
    <property type="protein sequence ID" value="GBG69337.1"/>
    <property type="molecule type" value="Genomic_DNA"/>
</dbReference>
<dbReference type="GO" id="GO:0005524">
    <property type="term" value="F:ATP binding"/>
    <property type="evidence" value="ECO:0007669"/>
    <property type="project" value="UniProtKB-KW"/>
</dbReference>
<accession>A0A388KH65</accession>
<evidence type="ECO:0000256" key="3">
    <source>
        <dbReference type="ARBA" id="ARBA00022741"/>
    </source>
</evidence>
<keyword evidence="3" id="KW-0547">Nucleotide-binding</keyword>
<reference evidence="5 6" key="1">
    <citation type="journal article" date="2018" name="Cell">
        <title>The Chara Genome: Secondary Complexity and Implications for Plant Terrestrialization.</title>
        <authorList>
            <person name="Nishiyama T."/>
            <person name="Sakayama H."/>
            <person name="Vries J.D."/>
            <person name="Buschmann H."/>
            <person name="Saint-Marcoux D."/>
            <person name="Ullrich K.K."/>
            <person name="Haas F.B."/>
            <person name="Vanderstraeten L."/>
            <person name="Becker D."/>
            <person name="Lang D."/>
            <person name="Vosolsobe S."/>
            <person name="Rombauts S."/>
            <person name="Wilhelmsson P.K.I."/>
            <person name="Janitza P."/>
            <person name="Kern R."/>
            <person name="Heyl A."/>
            <person name="Rumpler F."/>
            <person name="Villalobos L.I.A.C."/>
            <person name="Clay J.M."/>
            <person name="Skokan R."/>
            <person name="Toyoda A."/>
            <person name="Suzuki Y."/>
            <person name="Kagoshima H."/>
            <person name="Schijlen E."/>
            <person name="Tajeshwar N."/>
            <person name="Catarino B."/>
            <person name="Hetherington A.J."/>
            <person name="Saltykova A."/>
            <person name="Bonnot C."/>
            <person name="Breuninger H."/>
            <person name="Symeonidi A."/>
            <person name="Radhakrishnan G.V."/>
            <person name="Van Nieuwerburgh F."/>
            <person name="Deforce D."/>
            <person name="Chang C."/>
            <person name="Karol K.G."/>
            <person name="Hedrich R."/>
            <person name="Ulvskov P."/>
            <person name="Glockner G."/>
            <person name="Delwiche C.F."/>
            <person name="Petrasek J."/>
            <person name="Van de Peer Y."/>
            <person name="Friml J."/>
            <person name="Beilby M."/>
            <person name="Dolan L."/>
            <person name="Kohara Y."/>
            <person name="Sugano S."/>
            <person name="Fujiyama A."/>
            <person name="Delaux P.-M."/>
            <person name="Quint M."/>
            <person name="TheiBen G."/>
            <person name="Hagemann M."/>
            <person name="Harholt J."/>
            <person name="Dunand C."/>
            <person name="Zachgo S."/>
            <person name="Langdale J."/>
            <person name="Maumus F."/>
            <person name="Straeten D.V.D."/>
            <person name="Gould S.B."/>
            <person name="Rensing S.A."/>
        </authorList>
    </citation>
    <scope>NUCLEOTIDE SEQUENCE [LARGE SCALE GENOMIC DNA]</scope>
    <source>
        <strain evidence="5 6">S276</strain>
    </source>
</reference>
<protein>
    <recommendedName>
        <fullName evidence="7">Phosphoadenosine phosphosulphate reductase domain-containing protein</fullName>
    </recommendedName>
</protein>
<keyword evidence="6" id="KW-1185">Reference proteome</keyword>
<name>A0A388KH65_CHABU</name>
<dbReference type="AlphaFoldDB" id="A0A388KH65"/>
<comment type="caution">
    <text evidence="5">The sequence shown here is derived from an EMBL/GenBank/DDBJ whole genome shotgun (WGS) entry which is preliminary data.</text>
</comment>
<evidence type="ECO:0000256" key="2">
    <source>
        <dbReference type="ARBA" id="ARBA00022695"/>
    </source>
</evidence>
<dbReference type="OMA" id="MLSIHRF"/>
<dbReference type="PANTHER" id="PTHR23293">
    <property type="entry name" value="FAD SYNTHETASE-RELATED FMN ADENYLYLTRANSFERASE"/>
    <property type="match status" value="1"/>
</dbReference>
<dbReference type="PANTHER" id="PTHR23293:SF9">
    <property type="entry name" value="FAD SYNTHASE"/>
    <property type="match status" value="1"/>
</dbReference>
<keyword evidence="1" id="KW-0808">Transferase</keyword>
<keyword evidence="2" id="KW-0548">Nucleotidyltransferase</keyword>
<proteinExistence type="predicted"/>
<evidence type="ECO:0000313" key="5">
    <source>
        <dbReference type="EMBL" id="GBG69337.1"/>
    </source>
</evidence>
<dbReference type="GO" id="GO:0006747">
    <property type="term" value="P:FAD biosynthetic process"/>
    <property type="evidence" value="ECO:0007669"/>
    <property type="project" value="TreeGrafter"/>
</dbReference>
<dbReference type="GO" id="GO:0003919">
    <property type="term" value="F:FMN adenylyltransferase activity"/>
    <property type="evidence" value="ECO:0007669"/>
    <property type="project" value="TreeGrafter"/>
</dbReference>
<dbReference type="Gene3D" id="3.40.50.620">
    <property type="entry name" value="HUPs"/>
    <property type="match status" value="1"/>
</dbReference>
<dbReference type="OrthoDB" id="270728at2759"/>
<dbReference type="STRING" id="69332.A0A388KH65"/>
<organism evidence="5 6">
    <name type="scientific">Chara braunii</name>
    <name type="common">Braun's stonewort</name>
    <dbReference type="NCBI Taxonomy" id="69332"/>
    <lineage>
        <taxon>Eukaryota</taxon>
        <taxon>Viridiplantae</taxon>
        <taxon>Streptophyta</taxon>
        <taxon>Charophyceae</taxon>
        <taxon>Charales</taxon>
        <taxon>Characeae</taxon>
        <taxon>Chara</taxon>
    </lineage>
</organism>
<evidence type="ECO:0000256" key="4">
    <source>
        <dbReference type="ARBA" id="ARBA00022840"/>
    </source>
</evidence>
<evidence type="ECO:0000313" key="6">
    <source>
        <dbReference type="Proteomes" id="UP000265515"/>
    </source>
</evidence>